<evidence type="ECO:0000313" key="2">
    <source>
        <dbReference type="Proteomes" id="UP000501168"/>
    </source>
</evidence>
<dbReference type="Proteomes" id="UP000501168">
    <property type="component" value="Chromosome"/>
</dbReference>
<dbReference type="RefSeq" id="WP_166914221.1">
    <property type="nucleotide sequence ID" value="NZ_CP050253.1"/>
</dbReference>
<evidence type="ECO:0000313" key="1">
    <source>
        <dbReference type="EMBL" id="QIQ20453.1"/>
    </source>
</evidence>
<organism evidence="1 2">
    <name type="scientific">Zophobihabitans entericus</name>
    <dbReference type="NCBI Taxonomy" id="1635327"/>
    <lineage>
        <taxon>Bacteria</taxon>
        <taxon>Pseudomonadati</taxon>
        <taxon>Pseudomonadota</taxon>
        <taxon>Gammaproteobacteria</taxon>
        <taxon>Orbales</taxon>
        <taxon>Orbaceae</taxon>
        <taxon>Zophobihabitans</taxon>
    </lineage>
</organism>
<protein>
    <recommendedName>
        <fullName evidence="3">YccJ-like protein</fullName>
    </recommendedName>
</protein>
<evidence type="ECO:0008006" key="3">
    <source>
        <dbReference type="Google" id="ProtNLM"/>
    </source>
</evidence>
<proteinExistence type="predicted"/>
<dbReference type="KEGG" id="orb:IPMB12_01415"/>
<dbReference type="Pfam" id="PF13993">
    <property type="entry name" value="YccJ"/>
    <property type="match status" value="1"/>
</dbReference>
<name>A0A6G9I8B5_9GAMM</name>
<gene>
    <name evidence="1" type="ORF">IPMB12_01415</name>
</gene>
<dbReference type="InParanoid" id="A0A6G9I8B5"/>
<sequence>MDKKLHIKDWAVKRETSVEIAEAIFELAGDDEQLAQQIWEHGDDRVLEIAFSRTDKDELSWGKEIASRGCAS</sequence>
<dbReference type="EMBL" id="CP050253">
    <property type="protein sequence ID" value="QIQ20453.1"/>
    <property type="molecule type" value="Genomic_DNA"/>
</dbReference>
<accession>A0A6G9I8B5</accession>
<dbReference type="AlphaFoldDB" id="A0A6G9I8B5"/>
<dbReference type="InterPro" id="IPR025600">
    <property type="entry name" value="YccJ"/>
</dbReference>
<reference evidence="1 2" key="1">
    <citation type="submission" date="2020-03" db="EMBL/GenBank/DDBJ databases">
        <title>Complete genome sequence of Orbus sp. IPMB12 (BCRC 80908).</title>
        <authorList>
            <person name="Lo W.-S."/>
            <person name="Chang T.-H."/>
            <person name="Kuo C.-H."/>
        </authorList>
    </citation>
    <scope>NUCLEOTIDE SEQUENCE [LARGE SCALE GENOMIC DNA]</scope>
    <source>
        <strain evidence="1 2">IPMB12</strain>
    </source>
</reference>
<keyword evidence="2" id="KW-1185">Reference proteome</keyword>